<dbReference type="OrthoDB" id="3636584at2759"/>
<dbReference type="GeneID" id="27905906"/>
<dbReference type="Pfam" id="PF17784">
    <property type="entry name" value="Sulfotransfer_4"/>
    <property type="match status" value="1"/>
</dbReference>
<sequence>MHPLLISLLRLIYPINLPTKTRDRPLQVLALGISRSATDSLRQALLHLGYINCYHGFDYVNASNHSIQWIRLGWAQENSAPLTISREEFDRVLGDCAAVTDFPCGGFAEELLELYPSAQVILNYRDDVDAWAHSVANTLEVVVKGQEWEEWFLTFFQSNLFWRQRSLYWVWSRFFDGDFEAAGKEWYRRHYGTLEERLRGSGRRFLRWKVEDGWKPLCDFLEKPIPECDFPRGNGAEEFFTRFAAVEAARRAQARRNMKVVGLIASSLLSAGVAFMILRNKK</sequence>
<dbReference type="EMBL" id="KB456262">
    <property type="protein sequence ID" value="EMF14835.1"/>
    <property type="molecule type" value="Genomic_DNA"/>
</dbReference>
<keyword evidence="1" id="KW-0812">Transmembrane</keyword>
<accession>M3D9Q6</accession>
<dbReference type="RefSeq" id="XP_016762956.1">
    <property type="nucleotide sequence ID" value="XM_016908769.1"/>
</dbReference>
<keyword evidence="1" id="KW-1133">Transmembrane helix</keyword>
<dbReference type="SUPFAM" id="SSF52540">
    <property type="entry name" value="P-loop containing nucleoside triphosphate hydrolases"/>
    <property type="match status" value="1"/>
</dbReference>
<dbReference type="PANTHER" id="PTHR36978:SF8">
    <property type="entry name" value="NAD DEPENDENT EPIMERASE_DEHYDRATASE"/>
    <property type="match status" value="1"/>
</dbReference>
<evidence type="ECO:0008006" key="4">
    <source>
        <dbReference type="Google" id="ProtNLM"/>
    </source>
</evidence>
<name>M3D9Q6_SPHMS</name>
<dbReference type="Gene3D" id="3.40.50.300">
    <property type="entry name" value="P-loop containing nucleotide triphosphate hydrolases"/>
    <property type="match status" value="1"/>
</dbReference>
<dbReference type="eggNOG" id="ENOG502RY50">
    <property type="taxonomic scope" value="Eukaryota"/>
</dbReference>
<dbReference type="OMA" id="WVYEQHS"/>
<dbReference type="InterPro" id="IPR040632">
    <property type="entry name" value="Sulfotransfer_4"/>
</dbReference>
<protein>
    <recommendedName>
        <fullName evidence="4">P-loop containing nucleoside triphosphate hydrolase protein</fullName>
    </recommendedName>
</protein>
<dbReference type="STRING" id="692275.M3D9Q6"/>
<keyword evidence="3" id="KW-1185">Reference proteome</keyword>
<dbReference type="Proteomes" id="UP000016931">
    <property type="component" value="Unassembled WGS sequence"/>
</dbReference>
<feature type="transmembrane region" description="Helical" evidence="1">
    <location>
        <begin position="260"/>
        <end position="278"/>
    </location>
</feature>
<dbReference type="AlphaFoldDB" id="M3D9Q6"/>
<evidence type="ECO:0000313" key="3">
    <source>
        <dbReference type="Proteomes" id="UP000016931"/>
    </source>
</evidence>
<reference evidence="2 3" key="1">
    <citation type="journal article" date="2012" name="PLoS Pathog.">
        <title>Diverse lifestyles and strategies of plant pathogenesis encoded in the genomes of eighteen Dothideomycetes fungi.</title>
        <authorList>
            <person name="Ohm R.A."/>
            <person name="Feau N."/>
            <person name="Henrissat B."/>
            <person name="Schoch C.L."/>
            <person name="Horwitz B.A."/>
            <person name="Barry K.W."/>
            <person name="Condon B.J."/>
            <person name="Copeland A.C."/>
            <person name="Dhillon B."/>
            <person name="Glaser F."/>
            <person name="Hesse C.N."/>
            <person name="Kosti I."/>
            <person name="LaButti K."/>
            <person name="Lindquist E.A."/>
            <person name="Lucas S."/>
            <person name="Salamov A.A."/>
            <person name="Bradshaw R.E."/>
            <person name="Ciuffetti L."/>
            <person name="Hamelin R.C."/>
            <person name="Kema G.H.J."/>
            <person name="Lawrence C."/>
            <person name="Scott J.A."/>
            <person name="Spatafora J.W."/>
            <person name="Turgeon B.G."/>
            <person name="de Wit P.J.G.M."/>
            <person name="Zhong S."/>
            <person name="Goodwin S.B."/>
            <person name="Grigoriev I.V."/>
        </authorList>
    </citation>
    <scope>NUCLEOTIDE SEQUENCE [LARGE SCALE GENOMIC DNA]</scope>
    <source>
        <strain evidence="2 3">SO2202</strain>
    </source>
</reference>
<evidence type="ECO:0000313" key="2">
    <source>
        <dbReference type="EMBL" id="EMF14835.1"/>
    </source>
</evidence>
<proteinExistence type="predicted"/>
<organism evidence="2 3">
    <name type="scientific">Sphaerulina musiva (strain SO2202)</name>
    <name type="common">Poplar stem canker fungus</name>
    <name type="synonym">Septoria musiva</name>
    <dbReference type="NCBI Taxonomy" id="692275"/>
    <lineage>
        <taxon>Eukaryota</taxon>
        <taxon>Fungi</taxon>
        <taxon>Dikarya</taxon>
        <taxon>Ascomycota</taxon>
        <taxon>Pezizomycotina</taxon>
        <taxon>Dothideomycetes</taxon>
        <taxon>Dothideomycetidae</taxon>
        <taxon>Mycosphaerellales</taxon>
        <taxon>Mycosphaerellaceae</taxon>
        <taxon>Sphaerulina</taxon>
    </lineage>
</organism>
<evidence type="ECO:0000256" key="1">
    <source>
        <dbReference type="SAM" id="Phobius"/>
    </source>
</evidence>
<dbReference type="InterPro" id="IPR027417">
    <property type="entry name" value="P-loop_NTPase"/>
</dbReference>
<gene>
    <name evidence="2" type="ORF">SEPMUDRAFT_40055</name>
</gene>
<dbReference type="PANTHER" id="PTHR36978">
    <property type="entry name" value="P-LOOP CONTAINING NUCLEOTIDE TRIPHOSPHATE HYDROLASE"/>
    <property type="match status" value="1"/>
</dbReference>
<dbReference type="HOGENOM" id="CLU_061199_1_0_1"/>
<keyword evidence="1" id="KW-0472">Membrane</keyword>